<evidence type="ECO:0000313" key="11">
    <source>
        <dbReference type="Proteomes" id="UP000012040"/>
    </source>
</evidence>
<gene>
    <name evidence="10" type="ORF">A11Q_2047</name>
</gene>
<feature type="transmembrane region" description="Helical" evidence="8">
    <location>
        <begin position="182"/>
        <end position="208"/>
    </location>
</feature>
<feature type="domain" description="Thioredoxin" evidence="9">
    <location>
        <begin position="460"/>
        <end position="585"/>
    </location>
</feature>
<dbReference type="Gene3D" id="3.40.30.10">
    <property type="entry name" value="Glutaredoxin"/>
    <property type="match status" value="1"/>
</dbReference>
<evidence type="ECO:0000256" key="4">
    <source>
        <dbReference type="ARBA" id="ARBA00022748"/>
    </source>
</evidence>
<dbReference type="Pfam" id="PF02683">
    <property type="entry name" value="DsbD_TM"/>
    <property type="match status" value="1"/>
</dbReference>
<evidence type="ECO:0000256" key="8">
    <source>
        <dbReference type="SAM" id="Phobius"/>
    </source>
</evidence>
<organism evidence="10 11">
    <name type="scientific">Pseudobdellovibrio exovorus JSS</name>
    <dbReference type="NCBI Taxonomy" id="1184267"/>
    <lineage>
        <taxon>Bacteria</taxon>
        <taxon>Pseudomonadati</taxon>
        <taxon>Bdellovibrionota</taxon>
        <taxon>Bdellovibrionia</taxon>
        <taxon>Bdellovibrionales</taxon>
        <taxon>Pseudobdellovibrionaceae</taxon>
        <taxon>Pseudobdellovibrio</taxon>
    </lineage>
</organism>
<dbReference type="GO" id="GO:0045454">
    <property type="term" value="P:cell redox homeostasis"/>
    <property type="evidence" value="ECO:0007669"/>
    <property type="project" value="TreeGrafter"/>
</dbReference>
<reference evidence="10 11" key="1">
    <citation type="journal article" date="2013" name="ISME J.">
        <title>By their genes ye shall know them: genomic signatures of predatory bacteria.</title>
        <authorList>
            <person name="Pasternak Z."/>
            <person name="Pietrokovski S."/>
            <person name="Rotem O."/>
            <person name="Gophna U."/>
            <person name="Lurie-Weinberger M.N."/>
            <person name="Jurkevitch E."/>
        </authorList>
    </citation>
    <scope>NUCLEOTIDE SEQUENCE [LARGE SCALE GENOMIC DNA]</scope>
    <source>
        <strain evidence="10 11">JSS</strain>
    </source>
</reference>
<dbReference type="PANTHER" id="PTHR32234:SF0">
    <property type="entry name" value="THIOL:DISULFIDE INTERCHANGE PROTEIN DSBD"/>
    <property type="match status" value="1"/>
</dbReference>
<evidence type="ECO:0000256" key="2">
    <source>
        <dbReference type="ARBA" id="ARBA00022475"/>
    </source>
</evidence>
<evidence type="ECO:0000256" key="3">
    <source>
        <dbReference type="ARBA" id="ARBA00022692"/>
    </source>
</evidence>
<keyword evidence="11" id="KW-1185">Reference proteome</keyword>
<feature type="transmembrane region" description="Helical" evidence="8">
    <location>
        <begin position="378"/>
        <end position="396"/>
    </location>
</feature>
<dbReference type="EMBL" id="CP003537">
    <property type="protein sequence ID" value="AGH96263.1"/>
    <property type="molecule type" value="Genomic_DNA"/>
</dbReference>
<dbReference type="InterPro" id="IPR036249">
    <property type="entry name" value="Thioredoxin-like_sf"/>
</dbReference>
<feature type="transmembrane region" description="Helical" evidence="8">
    <location>
        <begin position="303"/>
        <end position="331"/>
    </location>
</feature>
<feature type="transmembrane region" description="Helical" evidence="8">
    <location>
        <begin position="402"/>
        <end position="421"/>
    </location>
</feature>
<evidence type="ECO:0000313" key="10">
    <source>
        <dbReference type="EMBL" id="AGH96263.1"/>
    </source>
</evidence>
<keyword evidence="6 8" id="KW-0472">Membrane</keyword>
<protein>
    <submittedName>
        <fullName evidence="10">Thiol:disulfide interchange protein</fullName>
    </submittedName>
</protein>
<dbReference type="eggNOG" id="COG4232">
    <property type="taxonomic scope" value="Bacteria"/>
</dbReference>
<dbReference type="PANTHER" id="PTHR32234">
    <property type="entry name" value="THIOL:DISULFIDE INTERCHANGE PROTEIN DSBD"/>
    <property type="match status" value="1"/>
</dbReference>
<proteinExistence type="predicted"/>
<evidence type="ECO:0000256" key="1">
    <source>
        <dbReference type="ARBA" id="ARBA00004651"/>
    </source>
</evidence>
<dbReference type="Pfam" id="PF11412">
    <property type="entry name" value="DsbD_N"/>
    <property type="match status" value="1"/>
</dbReference>
<evidence type="ECO:0000256" key="7">
    <source>
        <dbReference type="ARBA" id="ARBA00023284"/>
    </source>
</evidence>
<dbReference type="Gene3D" id="2.60.40.1250">
    <property type="entry name" value="Thiol:disulfide interchange protein DsbD, N-terminal domain"/>
    <property type="match status" value="1"/>
</dbReference>
<dbReference type="InterPro" id="IPR003834">
    <property type="entry name" value="Cyt_c_assmbl_TM_dom"/>
</dbReference>
<sequence>MATLKRILLLILPIAALTLGASDGLAEDLKIISISRLSTWEPSKNQELRLEIQLPDGFHAYVDQFKIRNIQPEGFKAGQISVKPEVVFYDKFSKKDRKGLYEKGVLSLVVEAPEEVGLDPNQTVQFNLRHQICSESVCFLPKDLSVTAHVSAISTPGEALLAPVKESFSLLKSFEEAMQTSLLLSFLSVFIAGILTSFTPCIFPMLPITISILGHNATKGNRFHNFSRALAYVLGIGLTYASLGVAAALTGNLFGAALANKYVLTVLVVLFFAMALSMWGAYELQSPAFIRNRFGTGKSQGIGGALVMGLVAGVVASPCVGPVLVSVLSYVSTTKNVFLGFSLLFTFAMGLGLIFLVIGLSSNALRLLPRSGKWMDRVKFLLGAGMWGAALYYAQFLMSDRWWTALIAASFIAFSIWKGAFKLHNKHYLRRSFLLAVFVFSTTVLLLSFFKPQYLSNTFYLQVDEQPANSLNWIDYSEEALLNAQKEGKPVMIDFFAEWCAACHELDKKTFSTPEFQELAEQFYLVRFDATEDSEAVQQVLRKYDIKGLPTVMFINRNGVLLKELTFTQFLDIGAVQPRMQEALR</sequence>
<dbReference type="OrthoDB" id="5287452at2"/>
<dbReference type="GO" id="GO:0015035">
    <property type="term" value="F:protein-disulfide reductase activity"/>
    <property type="evidence" value="ECO:0007669"/>
    <property type="project" value="TreeGrafter"/>
</dbReference>
<dbReference type="PROSITE" id="PS00194">
    <property type="entry name" value="THIOREDOXIN_1"/>
    <property type="match status" value="1"/>
</dbReference>
<dbReference type="Pfam" id="PF13899">
    <property type="entry name" value="Thioredoxin_7"/>
    <property type="match status" value="1"/>
</dbReference>
<evidence type="ECO:0000256" key="5">
    <source>
        <dbReference type="ARBA" id="ARBA00022989"/>
    </source>
</evidence>
<keyword evidence="4" id="KW-0201">Cytochrome c-type biogenesis</keyword>
<feature type="transmembrane region" description="Helical" evidence="8">
    <location>
        <begin position="262"/>
        <end position="282"/>
    </location>
</feature>
<dbReference type="SUPFAM" id="SSF52833">
    <property type="entry name" value="Thioredoxin-like"/>
    <property type="match status" value="1"/>
</dbReference>
<dbReference type="InterPro" id="IPR028250">
    <property type="entry name" value="DsbDN"/>
</dbReference>
<dbReference type="GO" id="GO:0005886">
    <property type="term" value="C:plasma membrane"/>
    <property type="evidence" value="ECO:0007669"/>
    <property type="project" value="UniProtKB-SubCell"/>
</dbReference>
<dbReference type="HOGENOM" id="CLU_014657_3_0_7"/>
<accession>M4VAK3</accession>
<comment type="subcellular location">
    <subcellularLocation>
        <location evidence="1">Cell membrane</location>
        <topology evidence="1">Multi-pass membrane protein</topology>
    </subcellularLocation>
</comment>
<keyword evidence="7" id="KW-0676">Redox-active center</keyword>
<feature type="transmembrane region" description="Helical" evidence="8">
    <location>
        <begin position="433"/>
        <end position="450"/>
    </location>
</feature>
<evidence type="ECO:0000259" key="9">
    <source>
        <dbReference type="PROSITE" id="PS51352"/>
    </source>
</evidence>
<evidence type="ECO:0000256" key="6">
    <source>
        <dbReference type="ARBA" id="ARBA00023136"/>
    </source>
</evidence>
<dbReference type="RefSeq" id="WP_015470753.1">
    <property type="nucleotide sequence ID" value="NC_020813.1"/>
</dbReference>
<feature type="transmembrane region" description="Helical" evidence="8">
    <location>
        <begin position="229"/>
        <end position="250"/>
    </location>
</feature>
<dbReference type="Proteomes" id="UP000012040">
    <property type="component" value="Chromosome"/>
</dbReference>
<dbReference type="AlphaFoldDB" id="M4VAK3"/>
<dbReference type="InterPro" id="IPR013766">
    <property type="entry name" value="Thioredoxin_domain"/>
</dbReference>
<dbReference type="GO" id="GO:0017004">
    <property type="term" value="P:cytochrome complex assembly"/>
    <property type="evidence" value="ECO:0007669"/>
    <property type="project" value="UniProtKB-KW"/>
</dbReference>
<keyword evidence="2" id="KW-1003">Cell membrane</keyword>
<keyword evidence="3 8" id="KW-0812">Transmembrane</keyword>
<name>M4VAK3_9BACT</name>
<dbReference type="PROSITE" id="PS51352">
    <property type="entry name" value="THIOREDOXIN_2"/>
    <property type="match status" value="1"/>
</dbReference>
<dbReference type="InterPro" id="IPR036929">
    <property type="entry name" value="DsbDN_sf"/>
</dbReference>
<dbReference type="KEGG" id="bex:A11Q_2047"/>
<dbReference type="InterPro" id="IPR017937">
    <property type="entry name" value="Thioredoxin_CS"/>
</dbReference>
<keyword evidence="5 8" id="KW-1133">Transmembrane helix</keyword>
<dbReference type="PATRIC" id="fig|1184267.3.peg.2072"/>
<dbReference type="STRING" id="1184267.A11Q_2047"/>
<feature type="transmembrane region" description="Helical" evidence="8">
    <location>
        <begin position="337"/>
        <end position="358"/>
    </location>
</feature>